<evidence type="ECO:0008006" key="5">
    <source>
        <dbReference type="Google" id="ProtNLM"/>
    </source>
</evidence>
<dbReference type="AlphaFoldDB" id="A0A383AW90"/>
<gene>
    <name evidence="4" type="ORF">METZ01_LOCUS465090</name>
</gene>
<feature type="non-terminal residue" evidence="4">
    <location>
        <position position="112"/>
    </location>
</feature>
<dbReference type="PROSITE" id="PS01183">
    <property type="entry name" value="UBIE_1"/>
    <property type="match status" value="1"/>
</dbReference>
<organism evidence="4">
    <name type="scientific">marine metagenome</name>
    <dbReference type="NCBI Taxonomy" id="408172"/>
    <lineage>
        <taxon>unclassified sequences</taxon>
        <taxon>metagenomes</taxon>
        <taxon>ecological metagenomes</taxon>
    </lineage>
</organism>
<evidence type="ECO:0000313" key="4">
    <source>
        <dbReference type="EMBL" id="SVE12236.1"/>
    </source>
</evidence>
<dbReference type="GO" id="GO:0042181">
    <property type="term" value="P:ketone biosynthetic process"/>
    <property type="evidence" value="ECO:0007669"/>
    <property type="project" value="UniProtKB-ARBA"/>
</dbReference>
<dbReference type="GO" id="GO:0008168">
    <property type="term" value="F:methyltransferase activity"/>
    <property type="evidence" value="ECO:0007669"/>
    <property type="project" value="UniProtKB-KW"/>
</dbReference>
<dbReference type="Gene3D" id="3.40.50.150">
    <property type="entry name" value="Vaccinia Virus protein VP39"/>
    <property type="match status" value="1"/>
</dbReference>
<evidence type="ECO:0000256" key="1">
    <source>
        <dbReference type="ARBA" id="ARBA00022603"/>
    </source>
</evidence>
<keyword evidence="3" id="KW-0949">S-adenosyl-L-methionine</keyword>
<keyword evidence="2" id="KW-0808">Transferase</keyword>
<name>A0A383AW90_9ZZZZ</name>
<sequence length="112" mass="12550">MSIDGLHKNNDSFVPFGEQNVPANEKEALVREVFNNVANRYDLMNDLMSAGLHRLWKQKLVDKLLEHPTNHLLDLAGGSADIALSFLQQDKSQTGQVTICDVNFEMLVVGRN</sequence>
<accession>A0A383AW90</accession>
<dbReference type="InterPro" id="IPR029063">
    <property type="entry name" value="SAM-dependent_MTases_sf"/>
</dbReference>
<dbReference type="Pfam" id="PF01209">
    <property type="entry name" value="Ubie_methyltran"/>
    <property type="match status" value="1"/>
</dbReference>
<proteinExistence type="predicted"/>
<evidence type="ECO:0000256" key="2">
    <source>
        <dbReference type="ARBA" id="ARBA00022679"/>
    </source>
</evidence>
<protein>
    <recommendedName>
        <fullName evidence="5">Methyltransferase domain-containing protein</fullName>
    </recommendedName>
</protein>
<dbReference type="PROSITE" id="PS51608">
    <property type="entry name" value="SAM_MT_UBIE"/>
    <property type="match status" value="1"/>
</dbReference>
<dbReference type="InterPro" id="IPR023576">
    <property type="entry name" value="UbiE/COQ5_MeTrFase_CS"/>
</dbReference>
<dbReference type="SUPFAM" id="SSF53335">
    <property type="entry name" value="S-adenosyl-L-methionine-dependent methyltransferases"/>
    <property type="match status" value="1"/>
</dbReference>
<keyword evidence="1" id="KW-0489">Methyltransferase</keyword>
<reference evidence="4" key="1">
    <citation type="submission" date="2018-05" db="EMBL/GenBank/DDBJ databases">
        <authorList>
            <person name="Lanie J.A."/>
            <person name="Ng W.-L."/>
            <person name="Kazmierczak K.M."/>
            <person name="Andrzejewski T.M."/>
            <person name="Davidsen T.M."/>
            <person name="Wayne K.J."/>
            <person name="Tettelin H."/>
            <person name="Glass J.I."/>
            <person name="Rusch D."/>
            <person name="Podicherti R."/>
            <person name="Tsui H.-C.T."/>
            <person name="Winkler M.E."/>
        </authorList>
    </citation>
    <scope>NUCLEOTIDE SEQUENCE</scope>
</reference>
<dbReference type="EMBL" id="UINC01195601">
    <property type="protein sequence ID" value="SVE12236.1"/>
    <property type="molecule type" value="Genomic_DNA"/>
</dbReference>
<dbReference type="InterPro" id="IPR004033">
    <property type="entry name" value="UbiE/COQ5_MeTrFase"/>
</dbReference>
<evidence type="ECO:0000256" key="3">
    <source>
        <dbReference type="ARBA" id="ARBA00022691"/>
    </source>
</evidence>
<dbReference type="GO" id="GO:0032259">
    <property type="term" value="P:methylation"/>
    <property type="evidence" value="ECO:0007669"/>
    <property type="project" value="UniProtKB-KW"/>
</dbReference>